<keyword evidence="5 6" id="KW-0472">Membrane</keyword>
<gene>
    <name evidence="7" type="ORF">Cni_G26538</name>
</gene>
<dbReference type="GO" id="GO:0022857">
    <property type="term" value="F:transmembrane transporter activity"/>
    <property type="evidence" value="ECO:0007669"/>
    <property type="project" value="InterPro"/>
</dbReference>
<organism evidence="7 8">
    <name type="scientific">Canna indica</name>
    <name type="common">Indian-shot</name>
    <dbReference type="NCBI Taxonomy" id="4628"/>
    <lineage>
        <taxon>Eukaryota</taxon>
        <taxon>Viridiplantae</taxon>
        <taxon>Streptophyta</taxon>
        <taxon>Embryophyta</taxon>
        <taxon>Tracheophyta</taxon>
        <taxon>Spermatophyta</taxon>
        <taxon>Magnoliopsida</taxon>
        <taxon>Liliopsida</taxon>
        <taxon>Zingiberales</taxon>
        <taxon>Cannaceae</taxon>
        <taxon>Canna</taxon>
    </lineage>
</organism>
<dbReference type="GO" id="GO:0016020">
    <property type="term" value="C:membrane"/>
    <property type="evidence" value="ECO:0007669"/>
    <property type="project" value="UniProtKB-SubCell"/>
</dbReference>
<sequence length="79" mass="9147">MIEHSQLAINRVMNSAMSMSFIWLYKAITIGGAFFLFSDVGVIAWVFYFLCCPETRGRALEEEIEEVFLKPHDKKLQNN</sequence>
<dbReference type="AlphaFoldDB" id="A0AAQ3QRF6"/>
<feature type="transmembrane region" description="Helical" evidence="6">
    <location>
        <begin position="21"/>
        <end position="50"/>
    </location>
</feature>
<evidence type="ECO:0000313" key="7">
    <source>
        <dbReference type="EMBL" id="WOL17745.1"/>
    </source>
</evidence>
<dbReference type="InterPro" id="IPR050814">
    <property type="entry name" value="Myo-inositol_Transporter"/>
</dbReference>
<dbReference type="InterPro" id="IPR036259">
    <property type="entry name" value="MFS_trans_sf"/>
</dbReference>
<evidence type="ECO:0000256" key="1">
    <source>
        <dbReference type="ARBA" id="ARBA00004370"/>
    </source>
</evidence>
<reference evidence="7 8" key="1">
    <citation type="submission" date="2023-10" db="EMBL/GenBank/DDBJ databases">
        <title>Chromosome-scale genome assembly provides insights into flower coloration mechanisms of Canna indica.</title>
        <authorList>
            <person name="Li C."/>
        </authorList>
    </citation>
    <scope>NUCLEOTIDE SEQUENCE [LARGE SCALE GENOMIC DNA]</scope>
    <source>
        <tissue evidence="7">Flower</tissue>
    </source>
</reference>
<proteinExistence type="predicted"/>
<keyword evidence="8" id="KW-1185">Reference proteome</keyword>
<comment type="subcellular location">
    <subcellularLocation>
        <location evidence="1">Membrane</location>
    </subcellularLocation>
</comment>
<dbReference type="InterPro" id="IPR005828">
    <property type="entry name" value="MFS_sugar_transport-like"/>
</dbReference>
<evidence type="ECO:0000313" key="8">
    <source>
        <dbReference type="Proteomes" id="UP001327560"/>
    </source>
</evidence>
<dbReference type="PANTHER" id="PTHR48020:SF49">
    <property type="entry name" value="SUGAR TRANSPORTER"/>
    <property type="match status" value="1"/>
</dbReference>
<dbReference type="Proteomes" id="UP001327560">
    <property type="component" value="Chromosome 8"/>
</dbReference>
<keyword evidence="4 6" id="KW-1133">Transmembrane helix</keyword>
<accession>A0AAQ3QRF6</accession>
<evidence type="ECO:0000256" key="5">
    <source>
        <dbReference type="ARBA" id="ARBA00023136"/>
    </source>
</evidence>
<evidence type="ECO:0000256" key="6">
    <source>
        <dbReference type="SAM" id="Phobius"/>
    </source>
</evidence>
<evidence type="ECO:0000256" key="2">
    <source>
        <dbReference type="ARBA" id="ARBA00022448"/>
    </source>
</evidence>
<evidence type="ECO:0000256" key="4">
    <source>
        <dbReference type="ARBA" id="ARBA00022989"/>
    </source>
</evidence>
<dbReference type="SUPFAM" id="SSF103473">
    <property type="entry name" value="MFS general substrate transporter"/>
    <property type="match status" value="1"/>
</dbReference>
<evidence type="ECO:0000256" key="3">
    <source>
        <dbReference type="ARBA" id="ARBA00022692"/>
    </source>
</evidence>
<name>A0AAQ3QRF6_9LILI</name>
<protein>
    <submittedName>
        <fullName evidence="7">Uncharacterized protein</fullName>
    </submittedName>
</protein>
<keyword evidence="3 6" id="KW-0812">Transmembrane</keyword>
<keyword evidence="2" id="KW-0813">Transport</keyword>
<dbReference type="PANTHER" id="PTHR48020">
    <property type="entry name" value="PROTON MYO-INOSITOL COTRANSPORTER"/>
    <property type="match status" value="1"/>
</dbReference>
<dbReference type="EMBL" id="CP136897">
    <property type="protein sequence ID" value="WOL17745.1"/>
    <property type="molecule type" value="Genomic_DNA"/>
</dbReference>
<dbReference type="Gene3D" id="1.20.1250.20">
    <property type="entry name" value="MFS general substrate transporter like domains"/>
    <property type="match status" value="1"/>
</dbReference>
<dbReference type="Pfam" id="PF00083">
    <property type="entry name" value="Sugar_tr"/>
    <property type="match status" value="1"/>
</dbReference>